<evidence type="ECO:0000259" key="12">
    <source>
        <dbReference type="PROSITE" id="PS51382"/>
    </source>
</evidence>
<dbReference type="GeneID" id="112281779"/>
<reference evidence="14" key="3">
    <citation type="submission" date="2020-12" db="UniProtKB">
        <authorList>
            <consortium name="EnsemblPlants"/>
        </authorList>
    </citation>
    <scope>IDENTIFICATION</scope>
</reference>
<evidence type="ECO:0000256" key="10">
    <source>
        <dbReference type="SAM" id="MobiDB-lite"/>
    </source>
</evidence>
<dbReference type="GO" id="GO:0016567">
    <property type="term" value="P:protein ubiquitination"/>
    <property type="evidence" value="ECO:0007669"/>
    <property type="project" value="UniProtKB-UniPathway"/>
</dbReference>
<dbReference type="SUPFAM" id="SSF57850">
    <property type="entry name" value="RING/U-box"/>
    <property type="match status" value="1"/>
</dbReference>
<dbReference type="EnsemblPlants" id="Pp3c4_30040V3.1">
    <property type="protein sequence ID" value="Pp3c4_30040V3.1"/>
    <property type="gene ID" value="Pp3c4_30040"/>
</dbReference>
<dbReference type="Gramene" id="Pp3c4_30040V3.2">
    <property type="protein sequence ID" value="Pp3c4_30040V3.2"/>
    <property type="gene ID" value="Pp3c4_30040"/>
</dbReference>
<dbReference type="SMART" id="SM00184">
    <property type="entry name" value="RING"/>
    <property type="match status" value="1"/>
</dbReference>
<dbReference type="PaxDb" id="3218-PP1S102_126V6.1"/>
<dbReference type="InterPro" id="IPR027370">
    <property type="entry name" value="Znf-RING_euk"/>
</dbReference>
<reference evidence="13 15" key="1">
    <citation type="journal article" date="2008" name="Science">
        <title>The Physcomitrella genome reveals evolutionary insights into the conquest of land by plants.</title>
        <authorList>
            <person name="Rensing S."/>
            <person name="Lang D."/>
            <person name="Zimmer A."/>
            <person name="Terry A."/>
            <person name="Salamov A."/>
            <person name="Shapiro H."/>
            <person name="Nishiyama T."/>
            <person name="Perroud P.-F."/>
            <person name="Lindquist E."/>
            <person name="Kamisugi Y."/>
            <person name="Tanahashi T."/>
            <person name="Sakakibara K."/>
            <person name="Fujita T."/>
            <person name="Oishi K."/>
            <person name="Shin-I T."/>
            <person name="Kuroki Y."/>
            <person name="Toyoda A."/>
            <person name="Suzuki Y."/>
            <person name="Hashimoto A."/>
            <person name="Yamaguchi K."/>
            <person name="Sugano A."/>
            <person name="Kohara Y."/>
            <person name="Fujiyama A."/>
            <person name="Anterola A."/>
            <person name="Aoki S."/>
            <person name="Ashton N."/>
            <person name="Barbazuk W.B."/>
            <person name="Barker E."/>
            <person name="Bennetzen J."/>
            <person name="Bezanilla M."/>
            <person name="Blankenship R."/>
            <person name="Cho S.H."/>
            <person name="Dutcher S."/>
            <person name="Estelle M."/>
            <person name="Fawcett J.A."/>
            <person name="Gundlach H."/>
            <person name="Hanada K."/>
            <person name="Heyl A."/>
            <person name="Hicks K.A."/>
            <person name="Hugh J."/>
            <person name="Lohr M."/>
            <person name="Mayer K."/>
            <person name="Melkozernov A."/>
            <person name="Murata T."/>
            <person name="Nelson D."/>
            <person name="Pils B."/>
            <person name="Prigge M."/>
            <person name="Reiss B."/>
            <person name="Renner T."/>
            <person name="Rombauts S."/>
            <person name="Rushton P."/>
            <person name="Sanderfoot A."/>
            <person name="Schween G."/>
            <person name="Shiu S.-H."/>
            <person name="Stueber K."/>
            <person name="Theodoulou F.L."/>
            <person name="Tu H."/>
            <person name="Van de Peer Y."/>
            <person name="Verrier P.J."/>
            <person name="Waters E."/>
            <person name="Wood A."/>
            <person name="Yang L."/>
            <person name="Cove D."/>
            <person name="Cuming A."/>
            <person name="Hasebe M."/>
            <person name="Lucas S."/>
            <person name="Mishler D.B."/>
            <person name="Reski R."/>
            <person name="Grigoriev I."/>
            <person name="Quatrano R.S."/>
            <person name="Boore J.L."/>
        </authorList>
    </citation>
    <scope>NUCLEOTIDE SEQUENCE [LARGE SCALE GENOMIC DNA]</scope>
    <source>
        <strain evidence="14 15">cv. Gransden 2004</strain>
    </source>
</reference>
<dbReference type="PROSITE" id="PS00518">
    <property type="entry name" value="ZF_RING_1"/>
    <property type="match status" value="1"/>
</dbReference>
<evidence type="ECO:0000256" key="3">
    <source>
        <dbReference type="ARBA" id="ARBA00012483"/>
    </source>
</evidence>
<comment type="pathway">
    <text evidence="2">Protein modification; protein ubiquitination.</text>
</comment>
<dbReference type="AlphaFoldDB" id="A0A2K1KQJ1"/>
<gene>
    <name evidence="14" type="primary">LOC112281779</name>
    <name evidence="13" type="ORF">PHYPA_006934</name>
</gene>
<dbReference type="Pfam" id="PF13445">
    <property type="entry name" value="zf-RING_UBOX"/>
    <property type="match status" value="1"/>
</dbReference>
<keyword evidence="6 9" id="KW-0863">Zinc-finger</keyword>
<dbReference type="Gramene" id="Pp3c4_30040V3.1">
    <property type="protein sequence ID" value="Pp3c4_30040V3.1"/>
    <property type="gene ID" value="Pp3c4_30040"/>
</dbReference>
<dbReference type="GO" id="GO:0061630">
    <property type="term" value="F:ubiquitin protein ligase activity"/>
    <property type="evidence" value="ECO:0007669"/>
    <property type="project" value="UniProtKB-EC"/>
</dbReference>
<dbReference type="GO" id="GO:0008270">
    <property type="term" value="F:zinc ion binding"/>
    <property type="evidence" value="ECO:0007669"/>
    <property type="project" value="UniProtKB-KW"/>
</dbReference>
<feature type="domain" description="SPX" evidence="12">
    <location>
        <begin position="1"/>
        <end position="195"/>
    </location>
</feature>
<name>A0A2K1KQJ1_PHYPA</name>
<dbReference type="Gene3D" id="3.30.40.10">
    <property type="entry name" value="Zinc/RING finger domain, C3HC4 (zinc finger)"/>
    <property type="match status" value="1"/>
</dbReference>
<dbReference type="InterPro" id="IPR001841">
    <property type="entry name" value="Znf_RING"/>
</dbReference>
<keyword evidence="8" id="KW-0862">Zinc</keyword>
<reference evidence="13 15" key="2">
    <citation type="journal article" date="2018" name="Plant J.">
        <title>The Physcomitrella patens chromosome-scale assembly reveals moss genome structure and evolution.</title>
        <authorList>
            <person name="Lang D."/>
            <person name="Ullrich K.K."/>
            <person name="Murat F."/>
            <person name="Fuchs J."/>
            <person name="Jenkins J."/>
            <person name="Haas F.B."/>
            <person name="Piednoel M."/>
            <person name="Gundlach H."/>
            <person name="Van Bel M."/>
            <person name="Meyberg R."/>
            <person name="Vives C."/>
            <person name="Morata J."/>
            <person name="Symeonidi A."/>
            <person name="Hiss M."/>
            <person name="Muchero W."/>
            <person name="Kamisugi Y."/>
            <person name="Saleh O."/>
            <person name="Blanc G."/>
            <person name="Decker E.L."/>
            <person name="van Gessel N."/>
            <person name="Grimwood J."/>
            <person name="Hayes R.D."/>
            <person name="Graham S.W."/>
            <person name="Gunter L.E."/>
            <person name="McDaniel S.F."/>
            <person name="Hoernstein S.N.W."/>
            <person name="Larsson A."/>
            <person name="Li F.W."/>
            <person name="Perroud P.F."/>
            <person name="Phillips J."/>
            <person name="Ranjan P."/>
            <person name="Rokshar D.S."/>
            <person name="Rothfels C.J."/>
            <person name="Schneider L."/>
            <person name="Shu S."/>
            <person name="Stevenson D.W."/>
            <person name="Thummler F."/>
            <person name="Tillich M."/>
            <person name="Villarreal Aguilar J.C."/>
            <person name="Widiez T."/>
            <person name="Wong G.K."/>
            <person name="Wymore A."/>
            <person name="Zhang Y."/>
            <person name="Zimmer A.D."/>
            <person name="Quatrano R.S."/>
            <person name="Mayer K.F.X."/>
            <person name="Goodstein D."/>
            <person name="Casacuberta J.M."/>
            <person name="Vandepoele K."/>
            <person name="Reski R."/>
            <person name="Cuming A.C."/>
            <person name="Tuskan G.A."/>
            <person name="Maumus F."/>
            <person name="Salse J."/>
            <person name="Schmutz J."/>
            <person name="Rensing S.A."/>
        </authorList>
    </citation>
    <scope>NUCLEOTIDE SEQUENCE [LARGE SCALE GENOMIC DNA]</scope>
    <source>
        <strain evidence="14 15">cv. Gransden 2004</strain>
    </source>
</reference>
<evidence type="ECO:0000256" key="6">
    <source>
        <dbReference type="ARBA" id="ARBA00022771"/>
    </source>
</evidence>
<dbReference type="OrthoDB" id="6105938at2759"/>
<keyword evidence="15" id="KW-1185">Reference proteome</keyword>
<comment type="catalytic activity">
    <reaction evidence="1">
        <text>S-ubiquitinyl-[E2 ubiquitin-conjugating enzyme]-L-cysteine + [acceptor protein]-L-lysine = [E2 ubiquitin-conjugating enzyme]-L-cysteine + N(6)-ubiquitinyl-[acceptor protein]-L-lysine.</text>
        <dbReference type="EC" id="2.3.2.27"/>
    </reaction>
</comment>
<evidence type="ECO:0000256" key="9">
    <source>
        <dbReference type="PROSITE-ProRule" id="PRU00175"/>
    </source>
</evidence>
<evidence type="ECO:0000256" key="7">
    <source>
        <dbReference type="ARBA" id="ARBA00022786"/>
    </source>
</evidence>
<accession>A0A2K1KQJ1</accession>
<evidence type="ECO:0000259" key="11">
    <source>
        <dbReference type="PROSITE" id="PS50089"/>
    </source>
</evidence>
<dbReference type="InterPro" id="IPR033326">
    <property type="entry name" value="BAH1"/>
</dbReference>
<evidence type="ECO:0000256" key="2">
    <source>
        <dbReference type="ARBA" id="ARBA00004906"/>
    </source>
</evidence>
<evidence type="ECO:0000256" key="1">
    <source>
        <dbReference type="ARBA" id="ARBA00000900"/>
    </source>
</evidence>
<sequence>MKFGKTYTEFIEKDVVSNQLAGCSYVEFKRLKKVLKKCPAHDSSSSGDELDPCTPCSSNSCSEDPGTCPSSGRKTTSFSQTKKNTQKGSPATLLKTAICPSSCPGCDAKFFGELMEELAEVVGCFNSRAEQLVKLHLATGLRGYILRGKRNNHEAMIQEGQLLINYASMNALAVRKILKKYDKVHGSTEGGLFKSRLITLRGELLKSPYLVELGALNINLADAKEGFPTEMESVGEFSCDLESSSPTLTCKLQASATLEFDLSCSVCLEPLFEPVALGCGHLFCNNCACTAASVLGHEGPKTAECDAKCPLCRQAGVYPDAVKLKELGVLIKNRCPEYWKERSQREREQQLKLKKELYDQHLEMLLNMRNSMLRFA</sequence>
<keyword evidence="5" id="KW-0479">Metal-binding</keyword>
<evidence type="ECO:0000256" key="8">
    <source>
        <dbReference type="ARBA" id="ARBA00022833"/>
    </source>
</evidence>
<dbReference type="InterPro" id="IPR004331">
    <property type="entry name" value="SPX_dom"/>
</dbReference>
<dbReference type="UniPathway" id="UPA00143"/>
<dbReference type="EnsemblPlants" id="Pp3c4_30040V3.2">
    <property type="protein sequence ID" value="Pp3c4_30040V3.2"/>
    <property type="gene ID" value="Pp3c4_30040"/>
</dbReference>
<organism evidence="13">
    <name type="scientific">Physcomitrium patens</name>
    <name type="common">Spreading-leaved earth moss</name>
    <name type="synonym">Physcomitrella patens</name>
    <dbReference type="NCBI Taxonomy" id="3218"/>
    <lineage>
        <taxon>Eukaryota</taxon>
        <taxon>Viridiplantae</taxon>
        <taxon>Streptophyta</taxon>
        <taxon>Embryophyta</taxon>
        <taxon>Bryophyta</taxon>
        <taxon>Bryophytina</taxon>
        <taxon>Bryopsida</taxon>
        <taxon>Funariidae</taxon>
        <taxon>Funariales</taxon>
        <taxon>Funariaceae</taxon>
        <taxon>Physcomitrium</taxon>
    </lineage>
</organism>
<evidence type="ECO:0000256" key="4">
    <source>
        <dbReference type="ARBA" id="ARBA00022679"/>
    </source>
</evidence>
<evidence type="ECO:0000313" key="13">
    <source>
        <dbReference type="EMBL" id="PNR56037.1"/>
    </source>
</evidence>
<dbReference type="PROSITE" id="PS51382">
    <property type="entry name" value="SPX"/>
    <property type="match status" value="1"/>
</dbReference>
<evidence type="ECO:0000313" key="14">
    <source>
        <dbReference type="EnsemblPlants" id="Pp3c4_30040V3.1"/>
    </source>
</evidence>
<feature type="domain" description="RING-type" evidence="11">
    <location>
        <begin position="264"/>
        <end position="313"/>
    </location>
</feature>
<dbReference type="PANTHER" id="PTHR46764">
    <property type="entry name" value="E3 UBIQUITIN-PROTEIN LIGASE BAH1"/>
    <property type="match status" value="1"/>
</dbReference>
<evidence type="ECO:0000256" key="5">
    <source>
        <dbReference type="ARBA" id="ARBA00022723"/>
    </source>
</evidence>
<dbReference type="EMBL" id="ABEU02000004">
    <property type="protein sequence ID" value="PNR56037.1"/>
    <property type="molecule type" value="Genomic_DNA"/>
</dbReference>
<protein>
    <recommendedName>
        <fullName evidence="3">RING-type E3 ubiquitin transferase</fullName>
        <ecNumber evidence="3">2.3.2.27</ecNumber>
    </recommendedName>
</protein>
<dbReference type="RefSeq" id="XP_024374423.1">
    <property type="nucleotide sequence ID" value="XM_024518655.2"/>
</dbReference>
<dbReference type="GO" id="GO:0004842">
    <property type="term" value="F:ubiquitin-protein transferase activity"/>
    <property type="evidence" value="ECO:0000318"/>
    <property type="project" value="GO_Central"/>
</dbReference>
<dbReference type="CDD" id="cd23127">
    <property type="entry name" value="RING-HC_BAH1-like"/>
    <property type="match status" value="1"/>
</dbReference>
<dbReference type="STRING" id="3218.A0A2K1KQJ1"/>
<evidence type="ECO:0000313" key="15">
    <source>
        <dbReference type="Proteomes" id="UP000006727"/>
    </source>
</evidence>
<feature type="region of interest" description="Disordered" evidence="10">
    <location>
        <begin position="61"/>
        <end position="87"/>
    </location>
</feature>
<dbReference type="Proteomes" id="UP000006727">
    <property type="component" value="Chromosome 4"/>
</dbReference>
<proteinExistence type="predicted"/>
<dbReference type="OMA" id="NICACTA"/>
<keyword evidence="4" id="KW-0808">Transferase</keyword>
<dbReference type="PROSITE" id="PS50089">
    <property type="entry name" value="ZF_RING_2"/>
    <property type="match status" value="1"/>
</dbReference>
<dbReference type="InterPro" id="IPR013083">
    <property type="entry name" value="Znf_RING/FYVE/PHD"/>
</dbReference>
<dbReference type="CDD" id="cd14482">
    <property type="entry name" value="SPX_BAH1-like"/>
    <property type="match status" value="1"/>
</dbReference>
<dbReference type="PANTHER" id="PTHR46764:SF2">
    <property type="entry name" value="E3 UBIQUITIN-PROTEIN LIGASE BAH1-LIKE-RELATED"/>
    <property type="match status" value="1"/>
</dbReference>
<dbReference type="InterPro" id="IPR017907">
    <property type="entry name" value="Znf_RING_CS"/>
</dbReference>
<dbReference type="EC" id="2.3.2.27" evidence="3"/>
<keyword evidence="7" id="KW-0833">Ubl conjugation pathway</keyword>